<name>A0A1J0VXW5_9NOCA</name>
<dbReference type="KEGG" id="nsl:BOX37_26530"/>
<proteinExistence type="inferred from homology"/>
<evidence type="ECO:0000256" key="1">
    <source>
        <dbReference type="ARBA" id="ARBA00004236"/>
    </source>
</evidence>
<feature type="region of interest" description="Disordered" evidence="7">
    <location>
        <begin position="584"/>
        <end position="609"/>
    </location>
</feature>
<dbReference type="Proteomes" id="UP000183810">
    <property type="component" value="Chromosome"/>
</dbReference>
<reference evidence="10" key="1">
    <citation type="submission" date="2016-11" db="EMBL/GenBank/DDBJ databases">
        <authorList>
            <person name="Jaros S."/>
            <person name="Januszkiewicz K."/>
            <person name="Wedrychowicz H."/>
        </authorList>
    </citation>
    <scope>NUCLEOTIDE SEQUENCE [LARGE SCALE GENOMIC DNA]</scope>
    <source>
        <strain evidence="10">Y48</strain>
    </source>
</reference>
<feature type="domain" description="Type VII secretion system protein EccE" evidence="9">
    <location>
        <begin position="189"/>
        <end position="286"/>
    </location>
</feature>
<accession>A0A1J0VXW5</accession>
<gene>
    <name evidence="10" type="ORF">BOX37_26530</name>
</gene>
<evidence type="ECO:0000256" key="4">
    <source>
        <dbReference type="ARBA" id="ARBA00022692"/>
    </source>
</evidence>
<dbReference type="Pfam" id="PF11203">
    <property type="entry name" value="EccE"/>
    <property type="match status" value="1"/>
</dbReference>
<keyword evidence="4 8" id="KW-0812">Transmembrane</keyword>
<keyword evidence="3" id="KW-1003">Cell membrane</keyword>
<comment type="subcellular location">
    <subcellularLocation>
        <location evidence="1">Cell membrane</location>
    </subcellularLocation>
</comment>
<protein>
    <submittedName>
        <fullName evidence="10">Type VII secretion protein EccE</fullName>
    </submittedName>
</protein>
<comment type="similarity">
    <text evidence="2">Belongs to the EccE family.</text>
</comment>
<feature type="transmembrane region" description="Helical" evidence="8">
    <location>
        <begin position="47"/>
        <end position="65"/>
    </location>
</feature>
<keyword evidence="6 8" id="KW-0472">Membrane</keyword>
<dbReference type="InterPro" id="IPR021368">
    <property type="entry name" value="T7SS_EccE"/>
</dbReference>
<evidence type="ECO:0000313" key="10">
    <source>
        <dbReference type="EMBL" id="APE36899.1"/>
    </source>
</evidence>
<evidence type="ECO:0000259" key="9">
    <source>
        <dbReference type="Pfam" id="PF11203"/>
    </source>
</evidence>
<sequence length="609" mass="64896">MTVSFRGAGPSGSPTPRLPFGAEPGPVAGAVVIAGLMLAVLSLTHPWWVSALSLVLWSAVIVVPVGQRTAYRWLRDWIAYRAGRKALARELARPQSPVDVPVATGVCGIRTGDTTLVAMIQLAPNLDLPTVIGAGTTYTEDTVPVALLAGMLHQFEVVIDIDIVTTGQRVRSVGSYGMLYDQLIGTDPAVGDRLTWLVLRLDIERNLEPLARRGSAAAAAPKALASAAHRIAARLREIEIAAHALPAEAMRAATRLLHKGFELSDLQENWTMLAGPVPTRHVTSFEIDLARIDDALDSCWTWHTGRTTLTIALTSRLVGRAETGATDDHEVAVRAFARYVGPGPDVGRPGYLHPLTGRQGAALLASLPVGGRERLDRIGRPRLVDQLVWQPGSELTEAVALQRMPIGPSGQILGVISGRAEHNLALPLYDPVRYNPRRRTIDLHAQLPVAQQIVLRTVAVGADVEIHTSRPGQWQHLVDAVGDPRSLRLAGGHGPIGAPDRVEAGRVGATVAVFDHLVPDTTAAPTTIVISAPGGPRQRSADLAIDQTGETTVDVSIPMHTVRIDLIEPIGEERFLAGTDESAGILSHDRPVPVPVPELAGARPATGSN</sequence>
<evidence type="ECO:0000256" key="7">
    <source>
        <dbReference type="SAM" id="MobiDB-lite"/>
    </source>
</evidence>
<dbReference type="GO" id="GO:0005886">
    <property type="term" value="C:plasma membrane"/>
    <property type="evidence" value="ECO:0007669"/>
    <property type="project" value="UniProtKB-SubCell"/>
</dbReference>
<evidence type="ECO:0000313" key="11">
    <source>
        <dbReference type="Proteomes" id="UP000183810"/>
    </source>
</evidence>
<evidence type="ECO:0000256" key="6">
    <source>
        <dbReference type="ARBA" id="ARBA00023136"/>
    </source>
</evidence>
<feature type="transmembrane region" description="Helical" evidence="8">
    <location>
        <begin position="20"/>
        <end position="41"/>
    </location>
</feature>
<evidence type="ECO:0000256" key="2">
    <source>
        <dbReference type="ARBA" id="ARBA00007759"/>
    </source>
</evidence>
<dbReference type="EMBL" id="CP018082">
    <property type="protein sequence ID" value="APE36899.1"/>
    <property type="molecule type" value="Genomic_DNA"/>
</dbReference>
<dbReference type="OrthoDB" id="4152590at2"/>
<keyword evidence="11" id="KW-1185">Reference proteome</keyword>
<organism evidence="10 11">
    <name type="scientific">Nocardia mangyaensis</name>
    <dbReference type="NCBI Taxonomy" id="2213200"/>
    <lineage>
        <taxon>Bacteria</taxon>
        <taxon>Bacillati</taxon>
        <taxon>Actinomycetota</taxon>
        <taxon>Actinomycetes</taxon>
        <taxon>Mycobacteriales</taxon>
        <taxon>Nocardiaceae</taxon>
        <taxon>Nocardia</taxon>
    </lineage>
</organism>
<evidence type="ECO:0000256" key="5">
    <source>
        <dbReference type="ARBA" id="ARBA00022989"/>
    </source>
</evidence>
<dbReference type="AlphaFoldDB" id="A0A1J0VXW5"/>
<dbReference type="InterPro" id="IPR050051">
    <property type="entry name" value="EccE_dom"/>
</dbReference>
<dbReference type="RefSeq" id="WP_071930084.1">
    <property type="nucleotide sequence ID" value="NZ_CP018082.1"/>
</dbReference>
<evidence type="ECO:0000256" key="8">
    <source>
        <dbReference type="SAM" id="Phobius"/>
    </source>
</evidence>
<dbReference type="NCBIfam" id="TIGR03923">
    <property type="entry name" value="T7SS_EccE"/>
    <property type="match status" value="1"/>
</dbReference>
<evidence type="ECO:0000256" key="3">
    <source>
        <dbReference type="ARBA" id="ARBA00022475"/>
    </source>
</evidence>
<keyword evidence="5 8" id="KW-1133">Transmembrane helix</keyword>